<dbReference type="EMBL" id="JAUJEB010000002">
    <property type="protein sequence ID" value="MDN5213242.1"/>
    <property type="molecule type" value="Genomic_DNA"/>
</dbReference>
<reference evidence="1" key="1">
    <citation type="submission" date="2023-06" db="EMBL/GenBank/DDBJ databases">
        <title>Genomic of Agaribacillus aureum.</title>
        <authorList>
            <person name="Wang G."/>
        </authorList>
    </citation>
    <scope>NUCLEOTIDE SEQUENCE</scope>
    <source>
        <strain evidence="1">BMA12</strain>
    </source>
</reference>
<sequence length="299" mass="34333">MELVQMRIFLKEKLAFILVLGLISISCTRELSYKVTYDPISLPTQIDKIIVASKADTLDLSQFKKKQRRRLAFSQQSRDFLIKSITDEFANDPNYKWVLDSLYESKMETFLTGFDSSTLVLIPSLSISTSDGFRISSDDDNVNYTTYHARMSVSIYQRTKLINNITLNDKAEVEGSEFVFIIDVFGKETIRFSPEIKGMLLGLANDYHKRWYPQTETLTKVAFTGNKFKGFDKLFDQGEYDKAGALLTPHLASSNLALQMKASYNMHILCDAKGDIECSNKWLANYERCRKEVNAQYER</sequence>
<evidence type="ECO:0000313" key="2">
    <source>
        <dbReference type="Proteomes" id="UP001172083"/>
    </source>
</evidence>
<keyword evidence="2" id="KW-1185">Reference proteome</keyword>
<organism evidence="1 2">
    <name type="scientific">Agaribacillus aureus</name>
    <dbReference type="NCBI Taxonomy" id="3051825"/>
    <lineage>
        <taxon>Bacteria</taxon>
        <taxon>Pseudomonadati</taxon>
        <taxon>Bacteroidota</taxon>
        <taxon>Cytophagia</taxon>
        <taxon>Cytophagales</taxon>
        <taxon>Splendidivirgaceae</taxon>
        <taxon>Agaribacillus</taxon>
    </lineage>
</organism>
<evidence type="ECO:0008006" key="3">
    <source>
        <dbReference type="Google" id="ProtNLM"/>
    </source>
</evidence>
<accession>A0ABT8L8C0</accession>
<name>A0ABT8L8C0_9BACT</name>
<dbReference type="PROSITE" id="PS51257">
    <property type="entry name" value="PROKAR_LIPOPROTEIN"/>
    <property type="match status" value="1"/>
</dbReference>
<dbReference type="Proteomes" id="UP001172083">
    <property type="component" value="Unassembled WGS sequence"/>
</dbReference>
<comment type="caution">
    <text evidence="1">The sequence shown here is derived from an EMBL/GenBank/DDBJ whole genome shotgun (WGS) entry which is preliminary data.</text>
</comment>
<proteinExistence type="predicted"/>
<gene>
    <name evidence="1" type="ORF">QQ020_14330</name>
</gene>
<dbReference type="RefSeq" id="WP_346758581.1">
    <property type="nucleotide sequence ID" value="NZ_JAUJEB010000002.1"/>
</dbReference>
<evidence type="ECO:0000313" key="1">
    <source>
        <dbReference type="EMBL" id="MDN5213242.1"/>
    </source>
</evidence>
<protein>
    <recommendedName>
        <fullName evidence="3">Lipoprotein</fullName>
    </recommendedName>
</protein>